<accession>A0A0M3JL88</accession>
<evidence type="ECO:0000313" key="2">
    <source>
        <dbReference type="EMBL" id="VDK31010.1"/>
    </source>
</evidence>
<proteinExistence type="predicted"/>
<keyword evidence="1" id="KW-1133">Transmembrane helix</keyword>
<gene>
    <name evidence="2" type="ORF">ASIM_LOCUS8174</name>
</gene>
<evidence type="ECO:0000313" key="4">
    <source>
        <dbReference type="WBParaSite" id="ASIM_0000841801-mRNA-1"/>
    </source>
</evidence>
<sequence length="88" mass="9864">MLLTLSLALISMAVIGYLIRILIVDKLQIEKVEDRVVLITGSAGGFGRKIVTKCLENKMTVFATCRTKEVSPIDFDAVVEWRKFECSK</sequence>
<dbReference type="WBParaSite" id="ASIM_0000841801-mRNA-1">
    <property type="protein sequence ID" value="ASIM_0000841801-mRNA-1"/>
    <property type="gene ID" value="ASIM_0000841801"/>
</dbReference>
<reference evidence="2 3" key="2">
    <citation type="submission" date="2018-11" db="EMBL/GenBank/DDBJ databases">
        <authorList>
            <consortium name="Pathogen Informatics"/>
        </authorList>
    </citation>
    <scope>NUCLEOTIDE SEQUENCE [LARGE SCALE GENOMIC DNA]</scope>
</reference>
<feature type="transmembrane region" description="Helical" evidence="1">
    <location>
        <begin position="6"/>
        <end position="23"/>
    </location>
</feature>
<name>A0A0M3JL88_ANISI</name>
<dbReference type="AlphaFoldDB" id="A0A0M3JL88"/>
<reference evidence="4" key="1">
    <citation type="submission" date="2017-02" db="UniProtKB">
        <authorList>
            <consortium name="WormBaseParasite"/>
        </authorList>
    </citation>
    <scope>IDENTIFICATION</scope>
</reference>
<evidence type="ECO:0000313" key="3">
    <source>
        <dbReference type="Proteomes" id="UP000267096"/>
    </source>
</evidence>
<keyword evidence="1" id="KW-0812">Transmembrane</keyword>
<protein>
    <submittedName>
        <fullName evidence="4">KR domain-containing protein</fullName>
    </submittedName>
</protein>
<dbReference type="Proteomes" id="UP000267096">
    <property type="component" value="Unassembled WGS sequence"/>
</dbReference>
<dbReference type="Gene3D" id="3.40.50.720">
    <property type="entry name" value="NAD(P)-binding Rossmann-like Domain"/>
    <property type="match status" value="1"/>
</dbReference>
<evidence type="ECO:0000256" key="1">
    <source>
        <dbReference type="SAM" id="Phobius"/>
    </source>
</evidence>
<dbReference type="SUPFAM" id="SSF51735">
    <property type="entry name" value="NAD(P)-binding Rossmann-fold domains"/>
    <property type="match status" value="1"/>
</dbReference>
<keyword evidence="1" id="KW-0472">Membrane</keyword>
<dbReference type="OrthoDB" id="5371740at2759"/>
<dbReference type="InterPro" id="IPR036291">
    <property type="entry name" value="NAD(P)-bd_dom_sf"/>
</dbReference>
<dbReference type="EMBL" id="UYRR01021485">
    <property type="protein sequence ID" value="VDK31010.1"/>
    <property type="molecule type" value="Genomic_DNA"/>
</dbReference>
<keyword evidence="3" id="KW-1185">Reference proteome</keyword>
<organism evidence="4">
    <name type="scientific">Anisakis simplex</name>
    <name type="common">Herring worm</name>
    <dbReference type="NCBI Taxonomy" id="6269"/>
    <lineage>
        <taxon>Eukaryota</taxon>
        <taxon>Metazoa</taxon>
        <taxon>Ecdysozoa</taxon>
        <taxon>Nematoda</taxon>
        <taxon>Chromadorea</taxon>
        <taxon>Rhabditida</taxon>
        <taxon>Spirurina</taxon>
        <taxon>Ascaridomorpha</taxon>
        <taxon>Ascaridoidea</taxon>
        <taxon>Anisakidae</taxon>
        <taxon>Anisakis</taxon>
        <taxon>Anisakis simplex complex</taxon>
    </lineage>
</organism>